<dbReference type="AlphaFoldDB" id="A0AA42B6P4"/>
<dbReference type="InterPro" id="IPR050739">
    <property type="entry name" value="MFP"/>
</dbReference>
<comment type="caution">
    <text evidence="4">The sequence shown here is derived from an EMBL/GenBank/DDBJ whole genome shotgun (WGS) entry which is preliminary data.</text>
</comment>
<reference evidence="4 5" key="1">
    <citation type="journal article" date="2013" name="Antonie Van Leeuwenhoek">
        <title>Echinimonas agarilytica gen. nov., sp. nov., a new gammaproteobacterium isolated from the sea urchin Strongylocentrotus intermedius.</title>
        <authorList>
            <person name="Nedashkovskaya O.I."/>
            <person name="Stenkova A.M."/>
            <person name="Zhukova N.V."/>
            <person name="Van Trappen S."/>
            <person name="Lee J.S."/>
            <person name="Kim S.B."/>
        </authorList>
    </citation>
    <scope>NUCLEOTIDE SEQUENCE [LARGE SCALE GENOMIC DNA]</scope>
    <source>
        <strain evidence="4 5">KMM 6351</strain>
    </source>
</reference>
<evidence type="ECO:0000313" key="4">
    <source>
        <dbReference type="EMBL" id="MCM2679012.1"/>
    </source>
</evidence>
<dbReference type="InterPro" id="IPR058625">
    <property type="entry name" value="MdtA-like_BSH"/>
</dbReference>
<dbReference type="Proteomes" id="UP001165393">
    <property type="component" value="Unassembled WGS sequence"/>
</dbReference>
<keyword evidence="2" id="KW-1133">Transmembrane helix</keyword>
<feature type="transmembrane region" description="Helical" evidence="2">
    <location>
        <begin position="27"/>
        <end position="46"/>
    </location>
</feature>
<keyword evidence="5" id="KW-1185">Reference proteome</keyword>
<dbReference type="Gene3D" id="2.40.50.100">
    <property type="match status" value="1"/>
</dbReference>
<dbReference type="PANTHER" id="PTHR30386">
    <property type="entry name" value="MEMBRANE FUSION SUBUNIT OF EMRAB-TOLC MULTIDRUG EFFLUX PUMP"/>
    <property type="match status" value="1"/>
</dbReference>
<evidence type="ECO:0000313" key="5">
    <source>
        <dbReference type="Proteomes" id="UP001165393"/>
    </source>
</evidence>
<gene>
    <name evidence="4" type="ORF">NAF29_04885</name>
</gene>
<evidence type="ECO:0000256" key="2">
    <source>
        <dbReference type="SAM" id="Phobius"/>
    </source>
</evidence>
<protein>
    <submittedName>
        <fullName evidence="4">HlyD family secretion protein</fullName>
    </submittedName>
</protein>
<dbReference type="RefSeq" id="WP_251260380.1">
    <property type="nucleotide sequence ID" value="NZ_JAMQGP010000002.1"/>
</dbReference>
<comment type="similarity">
    <text evidence="1">Belongs to the membrane fusion protein (MFP) (TC 8.A.1) family.</text>
</comment>
<keyword evidence="2" id="KW-0472">Membrane</keyword>
<dbReference type="Pfam" id="PF25917">
    <property type="entry name" value="BSH_RND"/>
    <property type="match status" value="1"/>
</dbReference>
<evidence type="ECO:0000256" key="1">
    <source>
        <dbReference type="ARBA" id="ARBA00009477"/>
    </source>
</evidence>
<evidence type="ECO:0000259" key="3">
    <source>
        <dbReference type="Pfam" id="PF25917"/>
    </source>
</evidence>
<dbReference type="EMBL" id="JAMQGP010000002">
    <property type="protein sequence ID" value="MCM2679012.1"/>
    <property type="molecule type" value="Genomic_DNA"/>
</dbReference>
<dbReference type="Gene3D" id="2.40.30.170">
    <property type="match status" value="1"/>
</dbReference>
<organism evidence="4 5">
    <name type="scientific">Echinimonas agarilytica</name>
    <dbReference type="NCBI Taxonomy" id="1215918"/>
    <lineage>
        <taxon>Bacteria</taxon>
        <taxon>Pseudomonadati</taxon>
        <taxon>Pseudomonadota</taxon>
        <taxon>Gammaproteobacteria</taxon>
        <taxon>Alteromonadales</taxon>
        <taxon>Echinimonadaceae</taxon>
        <taxon>Echinimonas</taxon>
    </lineage>
</organism>
<dbReference type="PANTHER" id="PTHR30386:SF18">
    <property type="entry name" value="INNER MEMBRANE PROTEIN YIAV-RELATED"/>
    <property type="match status" value="1"/>
</dbReference>
<feature type="domain" description="Multidrug resistance protein MdtA-like barrel-sandwich hybrid" evidence="3">
    <location>
        <begin position="66"/>
        <end position="240"/>
    </location>
</feature>
<name>A0AA42B6P4_9GAMM</name>
<accession>A0AA42B6P4</accession>
<proteinExistence type="inferred from homology"/>
<dbReference type="SUPFAM" id="SSF111369">
    <property type="entry name" value="HlyD-like secretion proteins"/>
    <property type="match status" value="2"/>
</dbReference>
<sequence>MDLLLILTYTALCYAIFKIFDLPVNKWTVPTAVLGGIFLIGAMLLLMNYNHPFTKVAQAAYVTTPIVSQVRGPVTEVPVEGNSALNRGDILFKIDPVPFQARVDQIKAELAGAIQDVGGLNQSWEAAKAEVTQIQAERDRTKQSFDRYLEGYTKGGLNSPFSENEVENRRQMYLAKEGELQKAQAEAARAQLEFEANLEGENPIVAQLKAELVEAEYDLANTVVRAPTDGYVAQVILRPGMMAVPLPLRPVMVFVHKEKPRMLAEFQQNLAQRIEVGNEAEIIVKGAPGEIFKAQVHTIMPVISRGNWQASGQLQGIDPAASQGRILVEFKVLDDISEYHLPAGVTAEVAIYTDHFHHVSVIRKVLLRMTSWLNYVFSEGH</sequence>
<keyword evidence="2" id="KW-0812">Transmembrane</keyword>